<dbReference type="CDD" id="cd03354">
    <property type="entry name" value="LbH_SAT"/>
    <property type="match status" value="1"/>
</dbReference>
<dbReference type="PATRIC" id="fig|1666912.4.peg.204"/>
<keyword evidence="1 6" id="KW-0808">Transferase</keyword>
<evidence type="ECO:0000256" key="2">
    <source>
        <dbReference type="ARBA" id="ARBA00022737"/>
    </source>
</evidence>
<dbReference type="EMBL" id="LJSG01000020">
    <property type="protein sequence ID" value="KPP89878.1"/>
    <property type="molecule type" value="Genomic_DNA"/>
</dbReference>
<sequence length="208" mass="22845">MTLSEDSLKRQRPRAAPTSDGSTNANPPGVGFWHLVAEDLRTHRGDWLAQGFWCLFWHRFGNWRMSVRFKPARMVLTVIYRVMFRACQWVGGIELPYTVQVGRRVRLEHSGGMVLVARSIGNDVVLRQNTTLGIPRDDDIHARPVLEDHVDIGAGAAVLGDITVGRGAWIGANAVVVKDVPPCAVMVGVPAKCIRMRDPSEIGAAEAG</sequence>
<keyword evidence="8" id="KW-1185">Reference proteome</keyword>
<dbReference type="SUPFAM" id="SSF51161">
    <property type="entry name" value="Trimeric LpxA-like enzymes"/>
    <property type="match status" value="1"/>
</dbReference>
<dbReference type="STRING" id="1666912.Ga0058931_1417"/>
<keyword evidence="3 6" id="KW-0012">Acyltransferase</keyword>
<dbReference type="PROSITE" id="PS00101">
    <property type="entry name" value="HEXAPEP_TRANSFERASES"/>
    <property type="match status" value="1"/>
</dbReference>
<comment type="caution">
    <text evidence="6">The sequence shown here is derived from an EMBL/GenBank/DDBJ whole genome shotgun (WGS) entry which is preliminary data.</text>
</comment>
<dbReference type="PANTHER" id="PTHR42811">
    <property type="entry name" value="SERINE ACETYLTRANSFERASE"/>
    <property type="match status" value="1"/>
</dbReference>
<dbReference type="AlphaFoldDB" id="A0A0P7YMR5"/>
<name>A0A0P7YMR5_9RHOB</name>
<dbReference type="RefSeq" id="WP_281179087.1">
    <property type="nucleotide sequence ID" value="NZ_FBYC01000004.1"/>
</dbReference>
<dbReference type="EMBL" id="FBYC01000004">
    <property type="protein sequence ID" value="CUX80923.1"/>
    <property type="molecule type" value="Genomic_DNA"/>
</dbReference>
<dbReference type="InterPro" id="IPR011004">
    <property type="entry name" value="Trimer_LpxA-like_sf"/>
</dbReference>
<reference evidence="5 8" key="2">
    <citation type="submission" date="2016-01" db="EMBL/GenBank/DDBJ databases">
        <authorList>
            <person name="Varghese N."/>
        </authorList>
    </citation>
    <scope>NUCLEOTIDE SEQUENCE [LARGE SCALE GENOMIC DNA]</scope>
    <source>
        <strain evidence="5 8">HL-91</strain>
    </source>
</reference>
<gene>
    <name evidence="6" type="primary">cysE-2</name>
    <name evidence="5" type="ORF">Ga0058931_1417</name>
    <name evidence="6" type="ORF">HLUCCA05_06875</name>
</gene>
<dbReference type="Proteomes" id="UP000050413">
    <property type="component" value="Unassembled WGS sequence"/>
</dbReference>
<evidence type="ECO:0000256" key="4">
    <source>
        <dbReference type="SAM" id="MobiDB-lite"/>
    </source>
</evidence>
<keyword evidence="2" id="KW-0677">Repeat</keyword>
<dbReference type="Proteomes" id="UP000182045">
    <property type="component" value="Unassembled WGS sequence"/>
</dbReference>
<dbReference type="EC" id="2.3.1.30" evidence="6"/>
<evidence type="ECO:0000256" key="1">
    <source>
        <dbReference type="ARBA" id="ARBA00022679"/>
    </source>
</evidence>
<accession>A0A0P7YMR5</accession>
<dbReference type="Gene3D" id="2.160.10.10">
    <property type="entry name" value="Hexapeptide repeat proteins"/>
    <property type="match status" value="1"/>
</dbReference>
<evidence type="ECO:0000256" key="3">
    <source>
        <dbReference type="ARBA" id="ARBA00023315"/>
    </source>
</evidence>
<dbReference type="InterPro" id="IPR018357">
    <property type="entry name" value="Hexapep_transf_CS"/>
</dbReference>
<protein>
    <submittedName>
        <fullName evidence="6">Serine O-acetyltransferase</fullName>
        <ecNumber evidence="6">2.3.1.30</ecNumber>
    </submittedName>
</protein>
<proteinExistence type="predicted"/>
<evidence type="ECO:0000313" key="6">
    <source>
        <dbReference type="EMBL" id="KPP89878.1"/>
    </source>
</evidence>
<dbReference type="InterPro" id="IPR045304">
    <property type="entry name" value="LbH_SAT"/>
</dbReference>
<evidence type="ECO:0000313" key="5">
    <source>
        <dbReference type="EMBL" id="CUX80923.1"/>
    </source>
</evidence>
<dbReference type="GO" id="GO:0009001">
    <property type="term" value="F:serine O-acetyltransferase activity"/>
    <property type="evidence" value="ECO:0007669"/>
    <property type="project" value="UniProtKB-EC"/>
</dbReference>
<organism evidence="6 7">
    <name type="scientific">Roseibaca calidilacus</name>
    <dbReference type="NCBI Taxonomy" id="1666912"/>
    <lineage>
        <taxon>Bacteria</taxon>
        <taxon>Pseudomonadati</taxon>
        <taxon>Pseudomonadota</taxon>
        <taxon>Alphaproteobacteria</taxon>
        <taxon>Rhodobacterales</taxon>
        <taxon>Paracoccaceae</taxon>
        <taxon>Roseinatronobacter</taxon>
    </lineage>
</organism>
<reference evidence="6 7" key="1">
    <citation type="submission" date="2015-09" db="EMBL/GenBank/DDBJ databases">
        <title>Identification and resolution of microdiversity through metagenomic sequencing of parallel consortia.</title>
        <authorList>
            <person name="Nelson W.C."/>
            <person name="Romine M.F."/>
            <person name="Lindemann S.R."/>
        </authorList>
    </citation>
    <scope>NUCLEOTIDE SEQUENCE [LARGE SCALE GENOMIC DNA]</scope>
    <source>
        <strain evidence="6">HL-91</strain>
    </source>
</reference>
<evidence type="ECO:0000313" key="7">
    <source>
        <dbReference type="Proteomes" id="UP000050413"/>
    </source>
</evidence>
<feature type="region of interest" description="Disordered" evidence="4">
    <location>
        <begin position="1"/>
        <end position="26"/>
    </location>
</feature>
<evidence type="ECO:0000313" key="8">
    <source>
        <dbReference type="Proteomes" id="UP000182045"/>
    </source>
</evidence>